<dbReference type="InterPro" id="IPR027417">
    <property type="entry name" value="P-loop_NTPase"/>
</dbReference>
<reference evidence="14" key="1">
    <citation type="submission" date="2018-05" db="EMBL/GenBank/DDBJ databases">
        <authorList>
            <person name="Lanie J.A."/>
            <person name="Ng W.-L."/>
            <person name="Kazmierczak K.M."/>
            <person name="Andrzejewski T.M."/>
            <person name="Davidsen T.M."/>
            <person name="Wayne K.J."/>
            <person name="Tettelin H."/>
            <person name="Glass J.I."/>
            <person name="Rusch D."/>
            <person name="Podicherti R."/>
            <person name="Tsui H.-C.T."/>
            <person name="Winkler M.E."/>
        </authorList>
    </citation>
    <scope>NUCLEOTIDE SEQUENCE</scope>
</reference>
<evidence type="ECO:0000259" key="12">
    <source>
        <dbReference type="SMART" id="SM00962"/>
    </source>
</evidence>
<dbReference type="InterPro" id="IPR036225">
    <property type="entry name" value="SRP/SRP_N"/>
</dbReference>
<feature type="domain" description="AAA+ ATPase" evidence="11">
    <location>
        <begin position="195"/>
        <end position="396"/>
    </location>
</feature>
<evidence type="ECO:0000256" key="7">
    <source>
        <dbReference type="ARBA" id="ARBA00023134"/>
    </source>
</evidence>
<dbReference type="PANTHER" id="PTHR43134">
    <property type="entry name" value="SIGNAL RECOGNITION PARTICLE RECEPTOR SUBUNIT ALPHA"/>
    <property type="match status" value="1"/>
</dbReference>
<gene>
    <name evidence="14" type="ORF">METZ01_LOCUS158119</name>
</gene>
<keyword evidence="3" id="KW-1003">Cell membrane</keyword>
<accession>A0A382AUS4</accession>
<keyword evidence="4" id="KW-0963">Cytoplasm</keyword>
<dbReference type="GO" id="GO:0005525">
    <property type="term" value="F:GTP binding"/>
    <property type="evidence" value="ECO:0007669"/>
    <property type="project" value="UniProtKB-KW"/>
</dbReference>
<dbReference type="CDD" id="cd17874">
    <property type="entry name" value="FtsY"/>
    <property type="match status" value="1"/>
</dbReference>
<evidence type="ECO:0000259" key="11">
    <source>
        <dbReference type="SMART" id="SM00382"/>
    </source>
</evidence>
<keyword evidence="9" id="KW-0675">Receptor</keyword>
<organism evidence="14">
    <name type="scientific">marine metagenome</name>
    <dbReference type="NCBI Taxonomy" id="408172"/>
    <lineage>
        <taxon>unclassified sequences</taxon>
        <taxon>metagenomes</taxon>
        <taxon>ecological metagenomes</taxon>
    </lineage>
</organism>
<proteinExistence type="inferred from homology"/>
<protein>
    <recommendedName>
        <fullName evidence="15">SRP54-type proteins GTP-binding domain-containing protein</fullName>
    </recommendedName>
</protein>
<evidence type="ECO:0000256" key="10">
    <source>
        <dbReference type="SAM" id="MobiDB-lite"/>
    </source>
</evidence>
<evidence type="ECO:0000256" key="2">
    <source>
        <dbReference type="ARBA" id="ARBA00008531"/>
    </source>
</evidence>
<evidence type="ECO:0000256" key="8">
    <source>
        <dbReference type="ARBA" id="ARBA00023136"/>
    </source>
</evidence>
<dbReference type="AlphaFoldDB" id="A0A382AUS4"/>
<dbReference type="SUPFAM" id="SSF47364">
    <property type="entry name" value="Domain of the SRP/SRP receptor G-proteins"/>
    <property type="match status" value="1"/>
</dbReference>
<dbReference type="InterPro" id="IPR003593">
    <property type="entry name" value="AAA+_ATPase"/>
</dbReference>
<evidence type="ECO:0000256" key="9">
    <source>
        <dbReference type="ARBA" id="ARBA00023170"/>
    </source>
</evidence>
<evidence type="ECO:0000256" key="1">
    <source>
        <dbReference type="ARBA" id="ARBA00004413"/>
    </source>
</evidence>
<keyword evidence="8" id="KW-0472">Membrane</keyword>
<dbReference type="HAMAP" id="MF_00920">
    <property type="entry name" value="FtsY"/>
    <property type="match status" value="1"/>
</dbReference>
<dbReference type="NCBIfam" id="TIGR00064">
    <property type="entry name" value="ftsY"/>
    <property type="match status" value="1"/>
</dbReference>
<evidence type="ECO:0000256" key="4">
    <source>
        <dbReference type="ARBA" id="ARBA00022490"/>
    </source>
</evidence>
<dbReference type="SUPFAM" id="SSF52540">
    <property type="entry name" value="P-loop containing nucleoside triphosphate hydrolases"/>
    <property type="match status" value="1"/>
</dbReference>
<feature type="domain" description="Signal recognition particle SRP54 helical bundle" evidence="13">
    <location>
        <begin position="100"/>
        <end position="181"/>
    </location>
</feature>
<dbReference type="InterPro" id="IPR004390">
    <property type="entry name" value="SR_rcpt_FtsY"/>
</dbReference>
<evidence type="ECO:0000259" key="13">
    <source>
        <dbReference type="SMART" id="SM00963"/>
    </source>
</evidence>
<dbReference type="GO" id="GO:0005886">
    <property type="term" value="C:plasma membrane"/>
    <property type="evidence" value="ECO:0007669"/>
    <property type="project" value="UniProtKB-SubCell"/>
</dbReference>
<keyword evidence="7" id="KW-0342">GTP-binding</keyword>
<evidence type="ECO:0000256" key="6">
    <source>
        <dbReference type="ARBA" id="ARBA00022801"/>
    </source>
</evidence>
<dbReference type="PANTHER" id="PTHR43134:SF1">
    <property type="entry name" value="SIGNAL RECOGNITION PARTICLE RECEPTOR SUBUNIT ALPHA"/>
    <property type="match status" value="1"/>
</dbReference>
<dbReference type="Pfam" id="PF00448">
    <property type="entry name" value="SRP54"/>
    <property type="match status" value="1"/>
</dbReference>
<dbReference type="GO" id="GO:0005047">
    <property type="term" value="F:signal recognition particle binding"/>
    <property type="evidence" value="ECO:0007669"/>
    <property type="project" value="TreeGrafter"/>
</dbReference>
<keyword evidence="5" id="KW-0547">Nucleotide-binding</keyword>
<feature type="region of interest" description="Disordered" evidence="10">
    <location>
        <begin position="40"/>
        <end position="68"/>
    </location>
</feature>
<dbReference type="EMBL" id="UINC01026928">
    <property type="protein sequence ID" value="SVB05265.1"/>
    <property type="molecule type" value="Genomic_DNA"/>
</dbReference>
<dbReference type="InterPro" id="IPR000897">
    <property type="entry name" value="SRP54_GTPase_dom"/>
</dbReference>
<dbReference type="SMART" id="SM00963">
    <property type="entry name" value="SRP54_N"/>
    <property type="match status" value="1"/>
</dbReference>
<comment type="similarity">
    <text evidence="2">Belongs to the GTP-binding SRP family.</text>
</comment>
<dbReference type="Gene3D" id="3.40.50.300">
    <property type="entry name" value="P-loop containing nucleotide triphosphate hydrolases"/>
    <property type="match status" value="1"/>
</dbReference>
<dbReference type="GO" id="GO:0003924">
    <property type="term" value="F:GTPase activity"/>
    <property type="evidence" value="ECO:0007669"/>
    <property type="project" value="TreeGrafter"/>
</dbReference>
<dbReference type="Pfam" id="PF02881">
    <property type="entry name" value="SRP54_N"/>
    <property type="match status" value="1"/>
</dbReference>
<evidence type="ECO:0000256" key="3">
    <source>
        <dbReference type="ARBA" id="ARBA00022475"/>
    </source>
</evidence>
<sequence>MNRQSMPLNFKTFLYAFYKGQISKVYNTGSQATSVIYFDPPRGKSATPTANQDLSDARQRKHGTPSGPTTKCLLRGYSLTCALMTDRKASQIVQSSNTGFFGRLKNRLTQRLGIRKLDWLAGWQFNETLAEELEDQLLLADVGVDATQRIIADLRRRSPRDAGSSSASLRQLLREILLEILQPRALALPIPSEVRPFLILMLGVNGSGKTTTIGKLAKRIRDQGLSVILAAGDTYRAAAIEQLQAWGEHNGIPVISQESGADPAAVIFDAFAAARARGIDVVLADTAGRLQTHAGLMQELKKIVRVAARLDEKAPHEKMLVLDASLGQNALNQAVQFHEAIGLTGITMTKLDGGARGGILVAIANRLNVPFRFLGIGEQANDMDVFDAEQYVDALLEPHADVVEESI</sequence>
<dbReference type="InterPro" id="IPR013822">
    <property type="entry name" value="Signal_recog_particl_SRP54_hlx"/>
</dbReference>
<comment type="subcellular location">
    <subcellularLocation>
        <location evidence="1">Cell membrane</location>
        <topology evidence="1">Peripheral membrane protein</topology>
        <orientation evidence="1">Cytoplasmic side</orientation>
    </subcellularLocation>
</comment>
<keyword evidence="6" id="KW-0378">Hydrolase</keyword>
<dbReference type="SMART" id="SM00962">
    <property type="entry name" value="SRP54"/>
    <property type="match status" value="1"/>
</dbReference>
<evidence type="ECO:0000256" key="5">
    <source>
        <dbReference type="ARBA" id="ARBA00022741"/>
    </source>
</evidence>
<evidence type="ECO:0008006" key="15">
    <source>
        <dbReference type="Google" id="ProtNLM"/>
    </source>
</evidence>
<dbReference type="GO" id="GO:0006614">
    <property type="term" value="P:SRP-dependent cotranslational protein targeting to membrane"/>
    <property type="evidence" value="ECO:0007669"/>
    <property type="project" value="InterPro"/>
</dbReference>
<evidence type="ECO:0000313" key="14">
    <source>
        <dbReference type="EMBL" id="SVB05265.1"/>
    </source>
</evidence>
<name>A0A382AUS4_9ZZZZ</name>
<dbReference type="FunFam" id="3.40.50.300:FF:000053">
    <property type="entry name" value="Signal recognition particle receptor FtsY"/>
    <property type="match status" value="1"/>
</dbReference>
<feature type="domain" description="SRP54-type proteins GTP-binding" evidence="12">
    <location>
        <begin position="196"/>
        <end position="397"/>
    </location>
</feature>
<dbReference type="GO" id="GO:0005737">
    <property type="term" value="C:cytoplasm"/>
    <property type="evidence" value="ECO:0007669"/>
    <property type="project" value="UniProtKB-ARBA"/>
</dbReference>
<dbReference type="SMART" id="SM00382">
    <property type="entry name" value="AAA"/>
    <property type="match status" value="1"/>
</dbReference>
<dbReference type="Gene3D" id="1.20.120.140">
    <property type="entry name" value="Signal recognition particle SRP54, nucleotide-binding domain"/>
    <property type="match status" value="1"/>
</dbReference>
<dbReference type="InterPro" id="IPR042101">
    <property type="entry name" value="SRP54_N_sf"/>
</dbReference>